<dbReference type="AlphaFoldDB" id="A0A644Y7S3"/>
<dbReference type="SMART" id="SM00382">
    <property type="entry name" value="AAA"/>
    <property type="match status" value="1"/>
</dbReference>
<protein>
    <submittedName>
        <fullName evidence="6">Putative ABC transporter ATP-binding protein</fullName>
    </submittedName>
</protein>
<keyword evidence="3 6" id="KW-0067">ATP-binding</keyword>
<feature type="domain" description="ABC transporter" evidence="5">
    <location>
        <begin position="4"/>
        <end position="238"/>
    </location>
</feature>
<dbReference type="GO" id="GO:0005524">
    <property type="term" value="F:ATP binding"/>
    <property type="evidence" value="ECO:0007669"/>
    <property type="project" value="UniProtKB-KW"/>
</dbReference>
<evidence type="ECO:0000256" key="2">
    <source>
        <dbReference type="ARBA" id="ARBA00022741"/>
    </source>
</evidence>
<evidence type="ECO:0000313" key="6">
    <source>
        <dbReference type="EMBL" id="MPM23998.1"/>
    </source>
</evidence>
<keyword evidence="1" id="KW-0813">Transport</keyword>
<dbReference type="PROSITE" id="PS50893">
    <property type="entry name" value="ABC_TRANSPORTER_2"/>
    <property type="match status" value="1"/>
</dbReference>
<gene>
    <name evidence="6" type="ORF">SDC9_70475</name>
</gene>
<dbReference type="PANTHER" id="PTHR42794:SF1">
    <property type="entry name" value="HEMIN IMPORT ATP-BINDING PROTEIN HMUV"/>
    <property type="match status" value="1"/>
</dbReference>
<accession>A0A644Y7S3</accession>
<evidence type="ECO:0000259" key="5">
    <source>
        <dbReference type="PROSITE" id="PS50893"/>
    </source>
</evidence>
<dbReference type="InterPro" id="IPR003593">
    <property type="entry name" value="AAA+_ATPase"/>
</dbReference>
<dbReference type="InterPro" id="IPR003439">
    <property type="entry name" value="ABC_transporter-like_ATP-bd"/>
</dbReference>
<keyword evidence="2" id="KW-0547">Nucleotide-binding</keyword>
<dbReference type="Gene3D" id="3.40.50.300">
    <property type="entry name" value="P-loop containing nucleotide triphosphate hydrolases"/>
    <property type="match status" value="1"/>
</dbReference>
<dbReference type="EMBL" id="VSSQ01004161">
    <property type="protein sequence ID" value="MPM23998.1"/>
    <property type="molecule type" value="Genomic_DNA"/>
</dbReference>
<evidence type="ECO:0000256" key="3">
    <source>
        <dbReference type="ARBA" id="ARBA00022840"/>
    </source>
</evidence>
<dbReference type="Pfam" id="PF00005">
    <property type="entry name" value="ABC_tran"/>
    <property type="match status" value="1"/>
</dbReference>
<comment type="caution">
    <text evidence="6">The sequence shown here is derived from an EMBL/GenBank/DDBJ whole genome shotgun (WGS) entry which is preliminary data.</text>
</comment>
<keyword evidence="4" id="KW-1278">Translocase</keyword>
<evidence type="ECO:0000256" key="4">
    <source>
        <dbReference type="ARBA" id="ARBA00022967"/>
    </source>
</evidence>
<reference evidence="6" key="1">
    <citation type="submission" date="2019-08" db="EMBL/GenBank/DDBJ databases">
        <authorList>
            <person name="Kucharzyk K."/>
            <person name="Murdoch R.W."/>
            <person name="Higgins S."/>
            <person name="Loffler F."/>
        </authorList>
    </citation>
    <scope>NUCLEOTIDE SEQUENCE</scope>
</reference>
<organism evidence="6">
    <name type="scientific">bioreactor metagenome</name>
    <dbReference type="NCBI Taxonomy" id="1076179"/>
    <lineage>
        <taxon>unclassified sequences</taxon>
        <taxon>metagenomes</taxon>
        <taxon>ecological metagenomes</taxon>
    </lineage>
</organism>
<evidence type="ECO:0000256" key="1">
    <source>
        <dbReference type="ARBA" id="ARBA00022448"/>
    </source>
</evidence>
<dbReference type="InterPro" id="IPR027417">
    <property type="entry name" value="P-loop_NTPase"/>
</dbReference>
<name>A0A644Y7S3_9ZZZZ</name>
<dbReference type="GO" id="GO:0016887">
    <property type="term" value="F:ATP hydrolysis activity"/>
    <property type="evidence" value="ECO:0007669"/>
    <property type="project" value="InterPro"/>
</dbReference>
<sequence length="251" mass="27571">MKALELDRISYTYPGGTKALDSVSFSVEEGESVAILGSNGAGKSTLLDLLLGWNKGKGITLFGKDLADYGRKELGRNLALVPQSEHYNFSFTLLEYTLFGRSPYLSQMGTPTEKDAEIAVQALKDVGLESYQDRPITSLSGGEHQLLLLARSIAQQSRILLLDEPTSALDPANRMRVISILKDLSQKGKTLLFTTHDANLAYELATHVAMLKKGHLLCYGTKEETVTSEMLTTLYETPLYVGSIEGRTLIY</sequence>
<dbReference type="SUPFAM" id="SSF52540">
    <property type="entry name" value="P-loop containing nucleoside triphosphate hydrolases"/>
    <property type="match status" value="1"/>
</dbReference>
<dbReference type="PANTHER" id="PTHR42794">
    <property type="entry name" value="HEMIN IMPORT ATP-BINDING PROTEIN HMUV"/>
    <property type="match status" value="1"/>
</dbReference>
<proteinExistence type="predicted"/>
<dbReference type="CDD" id="cd03214">
    <property type="entry name" value="ABC_Iron-Siderophores_B12_Hemin"/>
    <property type="match status" value="1"/>
</dbReference>
<dbReference type="FunFam" id="3.40.50.300:FF:000134">
    <property type="entry name" value="Iron-enterobactin ABC transporter ATP-binding protein"/>
    <property type="match status" value="1"/>
</dbReference>